<evidence type="ECO:0000259" key="2">
    <source>
        <dbReference type="Pfam" id="PF20710"/>
    </source>
</evidence>
<sequence>MVERSSKRRFQSAVVEPVSSTAAATAAESQQEIDDLTPLAFGPLDESIELPQVALSNQEEVDDAAAWPRDESDVQKVESSLARQLGNLSMKEHERILFDLHGVNTSDSDGETERASPSTQLLLEEMKKKIAAIPEKPAYERAKQLNPSYVESDSFLMLFLRSTQMDAKGAAEKIVAHFQVKSELFGWGELLARDIHQSDFDEHDMELVNSGVFRALPRKDLAGRTVMLVSLRRAEDVGPNEQRAQWYFYMALLRDLEASKNGLVFVLFHYNSSYRFSLPVMRKNRRVRHSLPIFIRAVHYCYDNWWLRPIVIGFKYLVEPNNANKFRIRDHFGSIQEAKFTLQTYGIIIGGTSGTDDTDDGFCFVQEELAPGIPPSHTKWVNDQLVFEQQQEAMAAGTNSTIDESKEAGPESDIVPTEFDVLFGKSKEAREHLGTVRCQMMVEMNWDRYESASRRAKTDVANEIVDLVHKSNGRFLKKEQLEDSDSSVWVEVDYAAAREKVSHFFRQRREQLAKSKGSSGTKDKASEKGSSSGIKRNLERDESPTSFS</sequence>
<gene>
    <name evidence="3" type="ORF">APAL1065_LOCUS20858</name>
</gene>
<feature type="region of interest" description="Disordered" evidence="1">
    <location>
        <begin position="508"/>
        <end position="548"/>
    </location>
</feature>
<evidence type="ECO:0000313" key="3">
    <source>
        <dbReference type="EMBL" id="CAD9982985.1"/>
    </source>
</evidence>
<feature type="compositionally biased region" description="Basic residues" evidence="1">
    <location>
        <begin position="1"/>
        <end position="10"/>
    </location>
</feature>
<proteinExistence type="predicted"/>
<dbReference type="EMBL" id="HBHT01031051">
    <property type="protein sequence ID" value="CAD9982985.1"/>
    <property type="molecule type" value="Transcribed_RNA"/>
</dbReference>
<dbReference type="AlphaFoldDB" id="A0A7S2YLL2"/>
<dbReference type="InterPro" id="IPR049227">
    <property type="entry name" value="DUF6824"/>
</dbReference>
<feature type="region of interest" description="Disordered" evidence="1">
    <location>
        <begin position="1"/>
        <end position="39"/>
    </location>
</feature>
<feature type="domain" description="DUF6824" evidence="2">
    <location>
        <begin position="420"/>
        <end position="507"/>
    </location>
</feature>
<reference evidence="3" key="1">
    <citation type="submission" date="2021-01" db="EMBL/GenBank/DDBJ databases">
        <authorList>
            <person name="Corre E."/>
            <person name="Pelletier E."/>
            <person name="Niang G."/>
            <person name="Scheremetjew M."/>
            <person name="Finn R."/>
            <person name="Kale V."/>
            <person name="Holt S."/>
            <person name="Cochrane G."/>
            <person name="Meng A."/>
            <person name="Brown T."/>
            <person name="Cohen L."/>
        </authorList>
    </citation>
    <scope>NUCLEOTIDE SEQUENCE</scope>
    <source>
        <strain evidence="3">CCMP125</strain>
    </source>
</reference>
<feature type="compositionally biased region" description="Basic and acidic residues" evidence="1">
    <location>
        <begin position="536"/>
        <end position="548"/>
    </location>
</feature>
<dbReference type="Pfam" id="PF20710">
    <property type="entry name" value="DUF6824"/>
    <property type="match status" value="1"/>
</dbReference>
<organism evidence="3">
    <name type="scientific">Entomoneis paludosa</name>
    <dbReference type="NCBI Taxonomy" id="265537"/>
    <lineage>
        <taxon>Eukaryota</taxon>
        <taxon>Sar</taxon>
        <taxon>Stramenopiles</taxon>
        <taxon>Ochrophyta</taxon>
        <taxon>Bacillariophyta</taxon>
        <taxon>Bacillariophyceae</taxon>
        <taxon>Bacillariophycidae</taxon>
        <taxon>Entomoneidaceae</taxon>
        <taxon>Entomoneis</taxon>
    </lineage>
</organism>
<name>A0A7S2YLL2_9STRA</name>
<protein>
    <recommendedName>
        <fullName evidence="2">DUF6824 domain-containing protein</fullName>
    </recommendedName>
</protein>
<dbReference type="InterPro" id="IPR036865">
    <property type="entry name" value="CRAL-TRIO_dom_sf"/>
</dbReference>
<dbReference type="Gene3D" id="3.40.525.10">
    <property type="entry name" value="CRAL-TRIO lipid binding domain"/>
    <property type="match status" value="1"/>
</dbReference>
<feature type="compositionally biased region" description="Low complexity" evidence="1">
    <location>
        <begin position="12"/>
        <end position="29"/>
    </location>
</feature>
<accession>A0A7S2YLL2</accession>
<evidence type="ECO:0000256" key="1">
    <source>
        <dbReference type="SAM" id="MobiDB-lite"/>
    </source>
</evidence>